<name>A0A7W9DC95_9MICC</name>
<evidence type="ECO:0000259" key="11">
    <source>
        <dbReference type="PROSITE" id="PS50929"/>
    </source>
</evidence>
<keyword evidence="7 9" id="KW-1133">Transmembrane helix</keyword>
<dbReference type="CDD" id="cd18543">
    <property type="entry name" value="ABC_6TM_Rv0194_D1_like"/>
    <property type="match status" value="1"/>
</dbReference>
<dbReference type="InterPro" id="IPR003593">
    <property type="entry name" value="AAA+_ATPase"/>
</dbReference>
<dbReference type="PROSITE" id="PS50929">
    <property type="entry name" value="ABC_TM1F"/>
    <property type="match status" value="1"/>
</dbReference>
<feature type="domain" description="ABC transporter" evidence="10">
    <location>
        <begin position="361"/>
        <end position="596"/>
    </location>
</feature>
<dbReference type="SUPFAM" id="SSF90123">
    <property type="entry name" value="ABC transporter transmembrane region"/>
    <property type="match status" value="1"/>
</dbReference>
<evidence type="ECO:0000256" key="9">
    <source>
        <dbReference type="SAM" id="Phobius"/>
    </source>
</evidence>
<evidence type="ECO:0000256" key="2">
    <source>
        <dbReference type="ARBA" id="ARBA00022448"/>
    </source>
</evidence>
<accession>A0A7W9DC95</accession>
<dbReference type="AlphaFoldDB" id="A0A7W9DC95"/>
<dbReference type="GO" id="GO:0005524">
    <property type="term" value="F:ATP binding"/>
    <property type="evidence" value="ECO:0007669"/>
    <property type="project" value="UniProtKB-KW"/>
</dbReference>
<dbReference type="InterPro" id="IPR027417">
    <property type="entry name" value="P-loop_NTPase"/>
</dbReference>
<reference evidence="12 13" key="1">
    <citation type="submission" date="2020-08" db="EMBL/GenBank/DDBJ databases">
        <title>Sequencing the genomes of 1000 actinobacteria strains.</title>
        <authorList>
            <person name="Klenk H.-P."/>
        </authorList>
    </citation>
    <scope>NUCLEOTIDE SEQUENCE [LARGE SCALE GENOMIC DNA]</scope>
    <source>
        <strain evidence="12 13">DSM 23694</strain>
    </source>
</reference>
<feature type="transmembrane region" description="Helical" evidence="9">
    <location>
        <begin position="143"/>
        <end position="164"/>
    </location>
</feature>
<dbReference type="GO" id="GO:0015421">
    <property type="term" value="F:ABC-type oligopeptide transporter activity"/>
    <property type="evidence" value="ECO:0007669"/>
    <property type="project" value="TreeGrafter"/>
</dbReference>
<dbReference type="Pfam" id="PF00664">
    <property type="entry name" value="ABC_membrane"/>
    <property type="match status" value="1"/>
</dbReference>
<dbReference type="InterPro" id="IPR017871">
    <property type="entry name" value="ABC_transporter-like_CS"/>
</dbReference>
<keyword evidence="2" id="KW-0813">Transport</keyword>
<keyword evidence="5" id="KW-0547">Nucleotide-binding</keyword>
<keyword evidence="6 12" id="KW-0067">ATP-binding</keyword>
<dbReference type="PROSITE" id="PS50893">
    <property type="entry name" value="ABC_TRANSPORTER_2"/>
    <property type="match status" value="1"/>
</dbReference>
<dbReference type="SMART" id="SM00382">
    <property type="entry name" value="AAA"/>
    <property type="match status" value="1"/>
</dbReference>
<feature type="transmembrane region" description="Helical" evidence="9">
    <location>
        <begin position="170"/>
        <end position="189"/>
    </location>
</feature>
<evidence type="ECO:0000256" key="7">
    <source>
        <dbReference type="ARBA" id="ARBA00022989"/>
    </source>
</evidence>
<proteinExistence type="predicted"/>
<dbReference type="Proteomes" id="UP000523863">
    <property type="component" value="Unassembled WGS sequence"/>
</dbReference>
<dbReference type="Gene3D" id="1.20.1560.10">
    <property type="entry name" value="ABC transporter type 1, transmembrane domain"/>
    <property type="match status" value="1"/>
</dbReference>
<organism evidence="12 13">
    <name type="scientific">Neomicrococcus lactis</name>
    <dbReference type="NCBI Taxonomy" id="732241"/>
    <lineage>
        <taxon>Bacteria</taxon>
        <taxon>Bacillati</taxon>
        <taxon>Actinomycetota</taxon>
        <taxon>Actinomycetes</taxon>
        <taxon>Micrococcales</taxon>
        <taxon>Micrococcaceae</taxon>
        <taxon>Neomicrococcus</taxon>
    </lineage>
</organism>
<keyword evidence="13" id="KW-1185">Reference proteome</keyword>
<dbReference type="EMBL" id="JACHBL010000001">
    <property type="protein sequence ID" value="MBB5599299.1"/>
    <property type="molecule type" value="Genomic_DNA"/>
</dbReference>
<dbReference type="PANTHER" id="PTHR43394">
    <property type="entry name" value="ATP-DEPENDENT PERMEASE MDL1, MITOCHONDRIAL"/>
    <property type="match status" value="1"/>
</dbReference>
<dbReference type="Pfam" id="PF00005">
    <property type="entry name" value="ABC_tran"/>
    <property type="match status" value="1"/>
</dbReference>
<evidence type="ECO:0000256" key="3">
    <source>
        <dbReference type="ARBA" id="ARBA00022475"/>
    </source>
</evidence>
<dbReference type="InterPro" id="IPR039421">
    <property type="entry name" value="Type_1_exporter"/>
</dbReference>
<evidence type="ECO:0000256" key="5">
    <source>
        <dbReference type="ARBA" id="ARBA00022741"/>
    </source>
</evidence>
<dbReference type="SUPFAM" id="SSF52540">
    <property type="entry name" value="P-loop containing nucleoside triphosphate hydrolases"/>
    <property type="match status" value="1"/>
</dbReference>
<feature type="transmembrane region" description="Helical" evidence="9">
    <location>
        <begin position="27"/>
        <end position="48"/>
    </location>
</feature>
<evidence type="ECO:0000256" key="1">
    <source>
        <dbReference type="ARBA" id="ARBA00004651"/>
    </source>
</evidence>
<evidence type="ECO:0000256" key="6">
    <source>
        <dbReference type="ARBA" id="ARBA00022840"/>
    </source>
</evidence>
<dbReference type="GO" id="GO:0016887">
    <property type="term" value="F:ATP hydrolysis activity"/>
    <property type="evidence" value="ECO:0007669"/>
    <property type="project" value="InterPro"/>
</dbReference>
<dbReference type="GO" id="GO:0005886">
    <property type="term" value="C:plasma membrane"/>
    <property type="evidence" value="ECO:0007669"/>
    <property type="project" value="UniProtKB-SubCell"/>
</dbReference>
<dbReference type="Gene3D" id="3.40.50.300">
    <property type="entry name" value="P-loop containing nucleotide triphosphate hydrolases"/>
    <property type="match status" value="1"/>
</dbReference>
<dbReference type="InterPro" id="IPR011527">
    <property type="entry name" value="ABC1_TM_dom"/>
</dbReference>
<dbReference type="RefSeq" id="WP_183644200.1">
    <property type="nucleotide sequence ID" value="NZ_JACHBL010000001.1"/>
</dbReference>
<feature type="transmembrane region" description="Helical" evidence="9">
    <location>
        <begin position="68"/>
        <end position="89"/>
    </location>
</feature>
<dbReference type="InterPro" id="IPR003439">
    <property type="entry name" value="ABC_transporter-like_ATP-bd"/>
</dbReference>
<evidence type="ECO:0000256" key="8">
    <source>
        <dbReference type="ARBA" id="ARBA00023136"/>
    </source>
</evidence>
<evidence type="ECO:0000256" key="4">
    <source>
        <dbReference type="ARBA" id="ARBA00022692"/>
    </source>
</evidence>
<feature type="transmembrane region" description="Helical" evidence="9">
    <location>
        <begin position="253"/>
        <end position="278"/>
    </location>
</feature>
<keyword evidence="4 9" id="KW-0812">Transmembrane</keyword>
<sequence length="607" mass="65336">MKTESRTAETTTLFGTLKRLGPFVKPYSWRLFGGFLAALAAGIVALAIPQVMGELVNNVLHPGTPTSALLWVTAIVAVLGALEAFFIYLRRVFVITPASLLEAEMRIGLFKHLQQLPVSFHDKWASGQLLSRSMADLSHTRRWLAFGAIMFVVSTVTIIVGLGVMFSSSWILGVLYLLGAIPVVIRSFYFRNRFRVVSRLSQDQAGDLATNVEESVQGIRVLKAFGRGQEALDGFETRAQTLRETEISKAKTLGAFLAVIVSVPEIVLALGLILGTWLVVHQQLTVGGLVAFFATAAVLARPVESVGMLLGMTFATKTALDRYFDVRDSVNTITSPAQPKPFPDVDGGTPAAASSSKSASLELQNVSFAFADAPDAPILKDVNLAVRPGETMALVGVTGSGKSALCELVPRLYDVTGGRILLNGVDLRELDLETVRSRVSIAFEDSILFSSTVRDNVLLGAPERTEAALKEALAVAEADFVNELPEGVNTMIGEQGLSLSGGQRQRLSLARAIAAKPSVLVLDDPLSALDVRTEEKVTENLRVALQRTTTLIVAHRPSTVVLADRVALLKDGTIVDVGTHAEMLARNADYRDVISSFEQAPTVEEVL</sequence>
<feature type="transmembrane region" description="Helical" evidence="9">
    <location>
        <begin position="284"/>
        <end position="303"/>
    </location>
</feature>
<gene>
    <name evidence="12" type="ORF">BKA12_002379</name>
</gene>
<comment type="subcellular location">
    <subcellularLocation>
        <location evidence="1">Cell membrane</location>
        <topology evidence="1">Multi-pass membrane protein</topology>
    </subcellularLocation>
</comment>
<keyword evidence="8 9" id="KW-0472">Membrane</keyword>
<evidence type="ECO:0000259" key="10">
    <source>
        <dbReference type="PROSITE" id="PS50893"/>
    </source>
</evidence>
<dbReference type="PROSITE" id="PS00211">
    <property type="entry name" value="ABC_TRANSPORTER_1"/>
    <property type="match status" value="1"/>
</dbReference>
<dbReference type="InterPro" id="IPR036640">
    <property type="entry name" value="ABC1_TM_sf"/>
</dbReference>
<evidence type="ECO:0000313" key="13">
    <source>
        <dbReference type="Proteomes" id="UP000523863"/>
    </source>
</evidence>
<dbReference type="FunFam" id="3.40.50.300:FF:000854">
    <property type="entry name" value="Multidrug ABC transporter ATP-binding protein"/>
    <property type="match status" value="1"/>
</dbReference>
<comment type="caution">
    <text evidence="12">The sequence shown here is derived from an EMBL/GenBank/DDBJ whole genome shotgun (WGS) entry which is preliminary data.</text>
</comment>
<feature type="domain" description="ABC transmembrane type-1" evidence="11">
    <location>
        <begin position="32"/>
        <end position="312"/>
    </location>
</feature>
<dbReference type="PANTHER" id="PTHR43394:SF1">
    <property type="entry name" value="ATP-BINDING CASSETTE SUB-FAMILY B MEMBER 10, MITOCHONDRIAL"/>
    <property type="match status" value="1"/>
</dbReference>
<protein>
    <submittedName>
        <fullName evidence="12">ATP-binding cassette subfamily B protein</fullName>
    </submittedName>
</protein>
<evidence type="ECO:0000313" key="12">
    <source>
        <dbReference type="EMBL" id="MBB5599299.1"/>
    </source>
</evidence>
<keyword evidence="3" id="KW-1003">Cell membrane</keyword>